<dbReference type="STRING" id="739143.SAMN05216297_104277"/>
<accession>A0A1I1PNS8</accession>
<reference evidence="3" key="1">
    <citation type="submission" date="2016-10" db="EMBL/GenBank/DDBJ databases">
        <authorList>
            <person name="Varghese N."/>
            <person name="Submissions S."/>
        </authorList>
    </citation>
    <scope>NUCLEOTIDE SEQUENCE [LARGE SCALE GENOMIC DNA]</scope>
    <source>
        <strain evidence="3">CGMCC 1.10370</strain>
    </source>
</reference>
<dbReference type="Proteomes" id="UP000199672">
    <property type="component" value="Unassembled WGS sequence"/>
</dbReference>
<feature type="signal peptide" evidence="1">
    <location>
        <begin position="1"/>
        <end position="20"/>
    </location>
</feature>
<feature type="chain" id="PRO_5011571984" description="YD repeat-containing protein" evidence="1">
    <location>
        <begin position="21"/>
        <end position="266"/>
    </location>
</feature>
<sequence>MKKYLSYCWAILLFVLFSCSNEDFGENQNIILPKVLKTIYPDNPSDNFETNIVYNENKIVKVSNKFERIGYSYRDNLISSEVKYNIQNGEEVKYSETFYEYEKGSLKTVSKILNGKQMKYVYSKNDNGSVTMETYIFDTQTKIESKNPGLVVLTMENGNLINLVSNWGYDNVITCSRFQYDKYNNAFKNVLGFNLLLGQEIFGSETNISSFNNLTRYSYSPIVSGSIVFEPYACTMVYEYNKKSYPIKKTTYDYAGRIISITEYGY</sequence>
<organism evidence="2 3">
    <name type="scientific">Flavobacterium phragmitis</name>
    <dbReference type="NCBI Taxonomy" id="739143"/>
    <lineage>
        <taxon>Bacteria</taxon>
        <taxon>Pseudomonadati</taxon>
        <taxon>Bacteroidota</taxon>
        <taxon>Flavobacteriia</taxon>
        <taxon>Flavobacteriales</taxon>
        <taxon>Flavobacteriaceae</taxon>
        <taxon>Flavobacterium</taxon>
    </lineage>
</organism>
<proteinExistence type="predicted"/>
<name>A0A1I1PNS8_9FLAO</name>
<protein>
    <recommendedName>
        <fullName evidence="4">YD repeat-containing protein</fullName>
    </recommendedName>
</protein>
<dbReference type="AlphaFoldDB" id="A0A1I1PNS8"/>
<keyword evidence="3" id="KW-1185">Reference proteome</keyword>
<gene>
    <name evidence="2" type="ORF">SAMN05216297_104277</name>
</gene>
<keyword evidence="1" id="KW-0732">Signal</keyword>
<dbReference type="PROSITE" id="PS51257">
    <property type="entry name" value="PROKAR_LIPOPROTEIN"/>
    <property type="match status" value="1"/>
</dbReference>
<dbReference type="OrthoDB" id="1376969at2"/>
<evidence type="ECO:0000313" key="2">
    <source>
        <dbReference type="EMBL" id="SFD11392.1"/>
    </source>
</evidence>
<evidence type="ECO:0000256" key="1">
    <source>
        <dbReference type="SAM" id="SignalP"/>
    </source>
</evidence>
<dbReference type="RefSeq" id="WP_091492715.1">
    <property type="nucleotide sequence ID" value="NZ_FOMH01000004.1"/>
</dbReference>
<dbReference type="EMBL" id="FOMH01000004">
    <property type="protein sequence ID" value="SFD11392.1"/>
    <property type="molecule type" value="Genomic_DNA"/>
</dbReference>
<evidence type="ECO:0000313" key="3">
    <source>
        <dbReference type="Proteomes" id="UP000199672"/>
    </source>
</evidence>
<evidence type="ECO:0008006" key="4">
    <source>
        <dbReference type="Google" id="ProtNLM"/>
    </source>
</evidence>